<feature type="region of interest" description="Disordered" evidence="1">
    <location>
        <begin position="305"/>
        <end position="339"/>
    </location>
</feature>
<protein>
    <submittedName>
        <fullName evidence="2">Putative myosin heavy chain MYA2-related</fullName>
    </submittedName>
</protein>
<evidence type="ECO:0000313" key="3">
    <source>
        <dbReference type="Proteomes" id="UP000283634"/>
    </source>
</evidence>
<reference evidence="2 3" key="1">
    <citation type="journal article" date="2018" name="BMC Genomics">
        <title>Genomic comparison of Trypanosoma conorhini and Trypanosoma rangeli to Trypanosoma cruzi strains of high and low virulence.</title>
        <authorList>
            <person name="Bradwell K.R."/>
            <person name="Koparde V.N."/>
            <person name="Matveyev A.V."/>
            <person name="Serrano M.G."/>
            <person name="Alves J.M."/>
            <person name="Parikh H."/>
            <person name="Huang B."/>
            <person name="Lee V."/>
            <person name="Espinosa-Alvarez O."/>
            <person name="Ortiz P.A."/>
            <person name="Costa-Martins A.G."/>
            <person name="Teixeira M.M."/>
            <person name="Buck G.A."/>
        </authorList>
    </citation>
    <scope>NUCLEOTIDE SEQUENCE [LARGE SCALE GENOMIC DNA]</scope>
    <source>
        <strain evidence="2 3">AM80</strain>
    </source>
</reference>
<proteinExistence type="predicted"/>
<comment type="caution">
    <text evidence="2">The sequence shown here is derived from an EMBL/GenBank/DDBJ whole genome shotgun (WGS) entry which is preliminary data.</text>
</comment>
<dbReference type="VEuPathDB" id="TriTrypDB:TRSC58_00411"/>
<dbReference type="EMBL" id="MKGL01000422">
    <property type="protein sequence ID" value="RNE98956.1"/>
    <property type="molecule type" value="Genomic_DNA"/>
</dbReference>
<sequence>MCRRLALLLTSAYRAYMRRSAALREAKARWRKEQHVLLCQRTAALYEECREEKRQLYREALQSEQTMHLELRKQFELCKAHEAQLVFECQKLFDVVLLARRAMLQEATVHLEKLKRMLRQEGVLFFTILQEDMGDVEFGQRCRIRSMESWERNRLWQAFRLRHVMQQLVVLEVEAMALHRYIAAMESIQRNELKARRTLEQRNRSYWNSFRRQFREVEASVVQMSWSLEERERARGKQVMLLQELQGRLQAVNMSPMFFSTMTHDAGSLPQHHPRTPSRSATQCVTTAHFLPLLRDSYSQAAMPFPASPQSGSVATSQSLQFSAEGPHHSVQAPSHGPSLAIYDSPSPVSAVSFYGKFRGIDACEEGGTSSPAWNRTVHRSMSWFAAAAAHVSPRCQYSPRRSTPLAPCDFFSDATPEKGHLSAARASSYGPTQEVMPSRPRYKRSRRWA</sequence>
<evidence type="ECO:0000313" key="2">
    <source>
        <dbReference type="EMBL" id="RNE98956.1"/>
    </source>
</evidence>
<dbReference type="Proteomes" id="UP000283634">
    <property type="component" value="Unassembled WGS sequence"/>
</dbReference>
<feature type="region of interest" description="Disordered" evidence="1">
    <location>
        <begin position="422"/>
        <end position="450"/>
    </location>
</feature>
<feature type="compositionally biased region" description="Basic residues" evidence="1">
    <location>
        <begin position="441"/>
        <end position="450"/>
    </location>
</feature>
<accession>A0A3R7M3W5</accession>
<dbReference type="RefSeq" id="XP_029234926.1">
    <property type="nucleotide sequence ID" value="XM_029385238.1"/>
</dbReference>
<feature type="compositionally biased region" description="Polar residues" evidence="1">
    <location>
        <begin position="308"/>
        <end position="322"/>
    </location>
</feature>
<gene>
    <name evidence="2" type="ORF">TraAM80_08488</name>
</gene>
<name>A0A3R7M3W5_TRYRA</name>
<dbReference type="OrthoDB" id="240573at2759"/>
<dbReference type="AlphaFoldDB" id="A0A3R7M3W5"/>
<organism evidence="2 3">
    <name type="scientific">Trypanosoma rangeli</name>
    <dbReference type="NCBI Taxonomy" id="5698"/>
    <lineage>
        <taxon>Eukaryota</taxon>
        <taxon>Discoba</taxon>
        <taxon>Euglenozoa</taxon>
        <taxon>Kinetoplastea</taxon>
        <taxon>Metakinetoplastina</taxon>
        <taxon>Trypanosomatida</taxon>
        <taxon>Trypanosomatidae</taxon>
        <taxon>Trypanosoma</taxon>
        <taxon>Herpetosoma</taxon>
    </lineage>
</organism>
<dbReference type="GeneID" id="40332421"/>
<keyword evidence="3" id="KW-1185">Reference proteome</keyword>
<evidence type="ECO:0000256" key="1">
    <source>
        <dbReference type="SAM" id="MobiDB-lite"/>
    </source>
</evidence>